<proteinExistence type="inferred from homology"/>
<dbReference type="Gene3D" id="3.30.2090.10">
    <property type="entry name" value="Multidrug efflux transporter AcrB TolC docking domain, DN and DC subdomains"/>
    <property type="match status" value="2"/>
</dbReference>
<organism evidence="10 11">
    <name type="scientific">Mucilaginibacter gynuensis</name>
    <dbReference type="NCBI Taxonomy" id="1302236"/>
    <lineage>
        <taxon>Bacteria</taxon>
        <taxon>Pseudomonadati</taxon>
        <taxon>Bacteroidota</taxon>
        <taxon>Sphingobacteriia</taxon>
        <taxon>Sphingobacteriales</taxon>
        <taxon>Sphingobacteriaceae</taxon>
        <taxon>Mucilaginibacter</taxon>
    </lineage>
</organism>
<dbReference type="SUPFAM" id="SSF56954">
    <property type="entry name" value="Outer membrane efflux proteins (OEP)"/>
    <property type="match status" value="1"/>
</dbReference>
<evidence type="ECO:0000256" key="9">
    <source>
        <dbReference type="SAM" id="Phobius"/>
    </source>
</evidence>
<dbReference type="Proteomes" id="UP001500582">
    <property type="component" value="Unassembled WGS sequence"/>
</dbReference>
<evidence type="ECO:0000256" key="2">
    <source>
        <dbReference type="ARBA" id="ARBA00007613"/>
    </source>
</evidence>
<dbReference type="NCBIfam" id="TIGR00914">
    <property type="entry name" value="2A0601"/>
    <property type="match status" value="1"/>
</dbReference>
<dbReference type="PRINTS" id="PR00702">
    <property type="entry name" value="ACRIFLAVINRP"/>
</dbReference>
<sequence>MLNKIISFSVRNKLIIGLFVFALVLWGGYEVTRLPIDAVPDITDNQVQVITVSPSLGAPDVERLITFPVEQACSNISGLKQIRSFSRFGLSLVTIVFDDATDLFWARQQVSERLQQVQRDIPDGIGAPELAPISTGLGEIYQYVVRPKPGYEGKYGPTELRTLQDWVVRRQLMGTPGVAEVSSFGGNVKQYEIAVKPGQLKASNVTIAEVFDALGRNNQNTGGAYIEKGPTVLYIRSEGLTTNLQDIEKIVVKTLPNGLPLLIRDVAEVRFGSAIRYGAMTFNDKGEVAGAVVLMLKGENSSVVVKRVKDKIAEIQKSLPEGVVVEPFLDRTKMVNNAIETVEHNLMEGALIVVFVLVFFLGNIRAGLIVSSVIPLSMLFAIILMNMFGVGGNLMSLGAIDFGLIVDGSVIIVEAVLHSFTHAQKFKAVSRITQDEMDGEIIKSTGLTINSAVFSQIIILIVYLPILSLQGIEGKMFKPMALTVAFAILGAFVMSVTYVPMMNALFLNKKLNHKKTLADKMTTWLEQKYQPLLKKVMNYPRSVIAVTLGLFALSIYLMMGLGGEFIPQIEEGDFAVETRLLTGSNLKNTIKYTQQASAILLKEFPEVQKVVTKIGSAEIPTDPMPFEAGDMMVILKDKKEWTSAETFPELSEKMTHALAAVPGIRVGFQFPVQMRFNELMTGARQDVVCKIFGENLDSLTSYAHRLNNIIQTVPGAINVYEETVTGMPQVVIHYNRDAMAKYGLNVLDVNTTVNTAFAGQSAGQVFEGEKRFDLVVRLANESRRDLSDVRNLLISTPTGQQIPISQVAQIEEVEGVNQIQREDTRRRIVIGFNISGRDVQSIVTELQQKVQQQLKLPADYKLVYGGSFENMNAAKARLSVVVPVALLMIFLLLYFAFSSVKQGLLIYTAIPLSATGGIFALWIRDLPFSISAGVGFIALFGVAVLNGILLVSEFNRLKKEGWTDIRKIVMEATKSKLRALLMTALVPSLGFIPMAISNGAGGAVQKPLATVVIGGLIISTMLTLFVLPIFYILFEKGFKYFRVSPKPAVLILLFCLGGYTASAQTTVTLQQAGELLKKNNLSVQAAVLNEQYNKALLPSAFDPDKAIVGMEYGELNSTFKDTRFSVSQSFQFPTVYARQRSVYKANVAIAQSETKNRLSELQTELKQVFYTLIILQQKKKVLMQADSIYSRFVEKAENRFKAGDADRLETATAANQRIQIATQLKALLTDEAVYNNRLTLLTNSITPIVPVADSIVYSATLVTADTGTIRNNPTLQLQQAKIEHSSAAYKLEKNKWLPTLSIGYANMSLQGWQSLADRSEKFFTAGNRFQSVTAGIGIPLFFGANVSRTKAAKAQVGIQQKEMDYLKARINNELANALETYHRSLELIKTYQTALLPNTSAIITSATKRLASGDIDYLNWVILVNQSFDTRGQYYQAVQQLNEAVFEIERLQGKN</sequence>
<dbReference type="PANTHER" id="PTHR32063:SF24">
    <property type="entry name" value="CATION EFFLUX SYSTEM (ACRB_ACRD_ACRF FAMILY)"/>
    <property type="match status" value="1"/>
</dbReference>
<keyword evidence="5" id="KW-1003">Cell membrane</keyword>
<dbReference type="PANTHER" id="PTHR32063">
    <property type="match status" value="1"/>
</dbReference>
<dbReference type="SUPFAM" id="SSF82693">
    <property type="entry name" value="Multidrug efflux transporter AcrB pore domain, PN1, PN2, PC1 and PC2 subdomains"/>
    <property type="match status" value="3"/>
</dbReference>
<feature type="transmembrane region" description="Helical" evidence="9">
    <location>
        <begin position="394"/>
        <end position="417"/>
    </location>
</feature>
<name>A0ABP8G4E7_9SPHI</name>
<feature type="transmembrane region" description="Helical" evidence="9">
    <location>
        <begin position="368"/>
        <end position="388"/>
    </location>
</feature>
<feature type="transmembrane region" description="Helical" evidence="9">
    <location>
        <begin position="543"/>
        <end position="561"/>
    </location>
</feature>
<evidence type="ECO:0000256" key="1">
    <source>
        <dbReference type="ARBA" id="ARBA00004651"/>
    </source>
</evidence>
<dbReference type="Gene3D" id="1.20.1640.10">
    <property type="entry name" value="Multidrug efflux transporter AcrB transmembrane domain"/>
    <property type="match status" value="2"/>
</dbReference>
<evidence type="ECO:0000256" key="3">
    <source>
        <dbReference type="ARBA" id="ARBA00010942"/>
    </source>
</evidence>
<accession>A0ABP8G4E7</accession>
<comment type="similarity">
    <text evidence="2">Belongs to the outer membrane factor (OMF) (TC 1.B.17) family.</text>
</comment>
<feature type="transmembrane region" description="Helical" evidence="9">
    <location>
        <begin position="929"/>
        <end position="951"/>
    </location>
</feature>
<dbReference type="RefSeq" id="WP_345210354.1">
    <property type="nucleotide sequence ID" value="NZ_BAABFT010000003.1"/>
</dbReference>
<keyword evidence="8 9" id="KW-0472">Membrane</keyword>
<feature type="transmembrane region" description="Helical" evidence="9">
    <location>
        <begin position="447"/>
        <end position="468"/>
    </location>
</feature>
<feature type="transmembrane region" description="Helical" evidence="9">
    <location>
        <begin position="344"/>
        <end position="361"/>
    </location>
</feature>
<evidence type="ECO:0000256" key="5">
    <source>
        <dbReference type="ARBA" id="ARBA00022475"/>
    </source>
</evidence>
<feature type="transmembrane region" description="Helical" evidence="9">
    <location>
        <begin position="1008"/>
        <end position="1034"/>
    </location>
</feature>
<evidence type="ECO:0000256" key="8">
    <source>
        <dbReference type="ARBA" id="ARBA00023136"/>
    </source>
</evidence>
<feature type="transmembrane region" description="Helical" evidence="9">
    <location>
        <begin position="977"/>
        <end position="996"/>
    </location>
</feature>
<evidence type="ECO:0000256" key="6">
    <source>
        <dbReference type="ARBA" id="ARBA00022692"/>
    </source>
</evidence>
<gene>
    <name evidence="10" type="ORF">GCM10023149_14490</name>
</gene>
<feature type="transmembrane region" description="Helical" evidence="9">
    <location>
        <begin position="878"/>
        <end position="897"/>
    </location>
</feature>
<dbReference type="InterPro" id="IPR004763">
    <property type="entry name" value="CusA-like"/>
</dbReference>
<dbReference type="Gene3D" id="3.30.70.1320">
    <property type="entry name" value="Multidrug efflux transporter AcrB pore domain like"/>
    <property type="match status" value="1"/>
</dbReference>
<evidence type="ECO:0000256" key="7">
    <source>
        <dbReference type="ARBA" id="ARBA00022989"/>
    </source>
</evidence>
<dbReference type="Gene3D" id="3.30.70.1430">
    <property type="entry name" value="Multidrug efflux transporter AcrB pore domain"/>
    <property type="match status" value="2"/>
</dbReference>
<keyword evidence="6 9" id="KW-0812">Transmembrane</keyword>
<comment type="subcellular location">
    <subcellularLocation>
        <location evidence="1">Cell membrane</location>
        <topology evidence="1">Multi-pass membrane protein</topology>
    </subcellularLocation>
</comment>
<dbReference type="Pfam" id="PF02321">
    <property type="entry name" value="OEP"/>
    <property type="match status" value="1"/>
</dbReference>
<feature type="transmembrane region" description="Helical" evidence="9">
    <location>
        <begin position="1046"/>
        <end position="1062"/>
    </location>
</feature>
<feature type="transmembrane region" description="Helical" evidence="9">
    <location>
        <begin position="480"/>
        <end position="507"/>
    </location>
</feature>
<dbReference type="InterPro" id="IPR001036">
    <property type="entry name" value="Acrflvin-R"/>
</dbReference>
<evidence type="ECO:0000313" key="10">
    <source>
        <dbReference type="EMBL" id="GAA4317108.1"/>
    </source>
</evidence>
<evidence type="ECO:0000256" key="4">
    <source>
        <dbReference type="ARBA" id="ARBA00022448"/>
    </source>
</evidence>
<dbReference type="EMBL" id="BAABFT010000003">
    <property type="protein sequence ID" value="GAA4317108.1"/>
    <property type="molecule type" value="Genomic_DNA"/>
</dbReference>
<keyword evidence="4" id="KW-0813">Transport</keyword>
<dbReference type="Gene3D" id="1.20.1600.10">
    <property type="entry name" value="Outer membrane efflux proteins (OEP)"/>
    <property type="match status" value="1"/>
</dbReference>
<keyword evidence="11" id="KW-1185">Reference proteome</keyword>
<protein>
    <submittedName>
        <fullName evidence="10">CusA/CzcA family heavy metal efflux RND transporter</fullName>
    </submittedName>
</protein>
<evidence type="ECO:0000313" key="11">
    <source>
        <dbReference type="Proteomes" id="UP001500582"/>
    </source>
</evidence>
<dbReference type="Gene3D" id="3.30.70.1440">
    <property type="entry name" value="Multidrug efflux transporter AcrB pore domain"/>
    <property type="match status" value="1"/>
</dbReference>
<comment type="caution">
    <text evidence="10">The sequence shown here is derived from an EMBL/GenBank/DDBJ whole genome shotgun (WGS) entry which is preliminary data.</text>
</comment>
<dbReference type="InterPro" id="IPR003423">
    <property type="entry name" value="OMP_efflux"/>
</dbReference>
<dbReference type="SUPFAM" id="SSF82866">
    <property type="entry name" value="Multidrug efflux transporter AcrB transmembrane domain"/>
    <property type="match status" value="2"/>
</dbReference>
<keyword evidence="7 9" id="KW-1133">Transmembrane helix</keyword>
<comment type="similarity">
    <text evidence="3">Belongs to the resistance-nodulation-cell division (RND) (TC 2.A.6) family.</text>
</comment>
<reference evidence="11" key="1">
    <citation type="journal article" date="2019" name="Int. J. Syst. Evol. Microbiol.">
        <title>The Global Catalogue of Microorganisms (GCM) 10K type strain sequencing project: providing services to taxonomists for standard genome sequencing and annotation.</title>
        <authorList>
            <consortium name="The Broad Institute Genomics Platform"/>
            <consortium name="The Broad Institute Genome Sequencing Center for Infectious Disease"/>
            <person name="Wu L."/>
            <person name="Ma J."/>
        </authorList>
    </citation>
    <scope>NUCLEOTIDE SEQUENCE [LARGE SCALE GENOMIC DNA]</scope>
    <source>
        <strain evidence="11">JCM 17705</strain>
    </source>
</reference>
<dbReference type="InterPro" id="IPR027463">
    <property type="entry name" value="AcrB_DN_DC_subdom"/>
</dbReference>
<dbReference type="SUPFAM" id="SSF82714">
    <property type="entry name" value="Multidrug efflux transporter AcrB TolC docking domain, DN and DC subdomains"/>
    <property type="match status" value="2"/>
</dbReference>
<dbReference type="Pfam" id="PF00873">
    <property type="entry name" value="ACR_tran"/>
    <property type="match status" value="1"/>
</dbReference>
<feature type="transmembrane region" description="Helical" evidence="9">
    <location>
        <begin position="904"/>
        <end position="923"/>
    </location>
</feature>